<dbReference type="InterPro" id="IPR009057">
    <property type="entry name" value="Homeodomain-like_sf"/>
</dbReference>
<dbReference type="PROSITE" id="PS50045">
    <property type="entry name" value="SIGMA54_INTERACT_4"/>
    <property type="match status" value="1"/>
</dbReference>
<dbReference type="SUPFAM" id="SSF52540">
    <property type="entry name" value="P-loop containing nucleoside triphosphate hydrolases"/>
    <property type="match status" value="1"/>
</dbReference>
<sequence>MLRNANVLTFRPSAPQPPATPDLLIGPSEAIARLWTQIRHVAPYFRTALLRGEPGSGAEAVAHALHSLSPFRDLPFQVLDATAAAAQLATTSPSRTLQGTVFFPHLETFAPGVQSAVTRLQRTRRPQQLAIIASVSRDLRPLVSTGALQAGLAQAFSALQLNVPSLAERKDDIPSLAAHLLEFETRGAPRPAITFSAEFYDALTAAAWPGNLDQLRSTLRIILEHFPDGDPPVTALETLRQANASEAPHHATGPRVLKLDDVVREHIRTVLLVCNGNKLRAAETLGISRSTLYRMLDSYTTSLPLAG</sequence>
<evidence type="ECO:0000256" key="5">
    <source>
        <dbReference type="SAM" id="MobiDB-lite"/>
    </source>
</evidence>
<gene>
    <name evidence="7" type="ORF">ACFQBQ_18260</name>
</gene>
<keyword evidence="4" id="KW-0804">Transcription</keyword>
<feature type="domain" description="Sigma-54 factor interaction" evidence="6">
    <location>
        <begin position="24"/>
        <end position="224"/>
    </location>
</feature>
<dbReference type="InterPro" id="IPR002197">
    <property type="entry name" value="HTH_Fis"/>
</dbReference>
<keyword evidence="3" id="KW-0805">Transcription regulation</keyword>
<evidence type="ECO:0000256" key="1">
    <source>
        <dbReference type="ARBA" id="ARBA00022741"/>
    </source>
</evidence>
<accession>A0ABW1ZEF8</accession>
<dbReference type="PRINTS" id="PR01590">
    <property type="entry name" value="HTHFIS"/>
</dbReference>
<keyword evidence="8" id="KW-1185">Reference proteome</keyword>
<organism evidence="7 8">
    <name type="scientific">Granulicella cerasi</name>
    <dbReference type="NCBI Taxonomy" id="741063"/>
    <lineage>
        <taxon>Bacteria</taxon>
        <taxon>Pseudomonadati</taxon>
        <taxon>Acidobacteriota</taxon>
        <taxon>Terriglobia</taxon>
        <taxon>Terriglobales</taxon>
        <taxon>Acidobacteriaceae</taxon>
        <taxon>Granulicella</taxon>
    </lineage>
</organism>
<feature type="region of interest" description="Disordered" evidence="5">
    <location>
        <begin position="1"/>
        <end position="21"/>
    </location>
</feature>
<dbReference type="InterPro" id="IPR027417">
    <property type="entry name" value="P-loop_NTPase"/>
</dbReference>
<evidence type="ECO:0000256" key="3">
    <source>
        <dbReference type="ARBA" id="ARBA00023015"/>
    </source>
</evidence>
<evidence type="ECO:0000256" key="4">
    <source>
        <dbReference type="ARBA" id="ARBA00023163"/>
    </source>
</evidence>
<dbReference type="Pfam" id="PF25601">
    <property type="entry name" value="AAA_lid_14"/>
    <property type="match status" value="1"/>
</dbReference>
<dbReference type="RefSeq" id="WP_263370627.1">
    <property type="nucleotide sequence ID" value="NZ_JAGSYD010000002.1"/>
</dbReference>
<protein>
    <submittedName>
        <fullName evidence="7">Helix-turn-helix domain-containing protein</fullName>
    </submittedName>
</protein>
<reference evidence="8" key="1">
    <citation type="journal article" date="2019" name="Int. J. Syst. Evol. Microbiol.">
        <title>The Global Catalogue of Microorganisms (GCM) 10K type strain sequencing project: providing services to taxonomists for standard genome sequencing and annotation.</title>
        <authorList>
            <consortium name="The Broad Institute Genomics Platform"/>
            <consortium name="The Broad Institute Genome Sequencing Center for Infectious Disease"/>
            <person name="Wu L."/>
            <person name="Ma J."/>
        </authorList>
    </citation>
    <scope>NUCLEOTIDE SEQUENCE [LARGE SCALE GENOMIC DNA]</scope>
    <source>
        <strain evidence="8">CGMCC 1.16026</strain>
    </source>
</reference>
<keyword evidence="1" id="KW-0547">Nucleotide-binding</keyword>
<dbReference type="Pfam" id="PF14532">
    <property type="entry name" value="Sigma54_activ_2"/>
    <property type="match status" value="1"/>
</dbReference>
<dbReference type="InterPro" id="IPR058031">
    <property type="entry name" value="AAA_lid_NorR"/>
</dbReference>
<comment type="caution">
    <text evidence="7">The sequence shown here is derived from an EMBL/GenBank/DDBJ whole genome shotgun (WGS) entry which is preliminary data.</text>
</comment>
<keyword evidence="2" id="KW-0067">ATP-binding</keyword>
<dbReference type="InterPro" id="IPR002078">
    <property type="entry name" value="Sigma_54_int"/>
</dbReference>
<evidence type="ECO:0000313" key="7">
    <source>
        <dbReference type="EMBL" id="MFC6647479.1"/>
    </source>
</evidence>
<dbReference type="Gene3D" id="1.10.10.60">
    <property type="entry name" value="Homeodomain-like"/>
    <property type="match status" value="1"/>
</dbReference>
<dbReference type="EMBL" id="JBHSWI010000001">
    <property type="protein sequence ID" value="MFC6647479.1"/>
    <property type="molecule type" value="Genomic_DNA"/>
</dbReference>
<dbReference type="Gene3D" id="1.10.8.60">
    <property type="match status" value="1"/>
</dbReference>
<dbReference type="Gene3D" id="3.40.50.300">
    <property type="entry name" value="P-loop containing nucleotide triphosphate hydrolases"/>
    <property type="match status" value="1"/>
</dbReference>
<dbReference type="SUPFAM" id="SSF46689">
    <property type="entry name" value="Homeodomain-like"/>
    <property type="match status" value="1"/>
</dbReference>
<evidence type="ECO:0000256" key="2">
    <source>
        <dbReference type="ARBA" id="ARBA00022840"/>
    </source>
</evidence>
<dbReference type="Proteomes" id="UP001596391">
    <property type="component" value="Unassembled WGS sequence"/>
</dbReference>
<name>A0ABW1ZEF8_9BACT</name>
<dbReference type="PANTHER" id="PTHR32071">
    <property type="entry name" value="TRANSCRIPTIONAL REGULATORY PROTEIN"/>
    <property type="match status" value="1"/>
</dbReference>
<evidence type="ECO:0000259" key="6">
    <source>
        <dbReference type="PROSITE" id="PS50045"/>
    </source>
</evidence>
<dbReference type="Pfam" id="PF02954">
    <property type="entry name" value="HTH_8"/>
    <property type="match status" value="1"/>
</dbReference>
<proteinExistence type="predicted"/>
<evidence type="ECO:0000313" key="8">
    <source>
        <dbReference type="Proteomes" id="UP001596391"/>
    </source>
</evidence>